<protein>
    <recommendedName>
        <fullName evidence="8">Ion transport domain-containing protein</fullName>
    </recommendedName>
</protein>
<organism evidence="6 7">
    <name type="scientific">Basidiobolus meristosporus CBS 931.73</name>
    <dbReference type="NCBI Taxonomy" id="1314790"/>
    <lineage>
        <taxon>Eukaryota</taxon>
        <taxon>Fungi</taxon>
        <taxon>Fungi incertae sedis</taxon>
        <taxon>Zoopagomycota</taxon>
        <taxon>Entomophthoromycotina</taxon>
        <taxon>Basidiobolomycetes</taxon>
        <taxon>Basidiobolales</taxon>
        <taxon>Basidiobolaceae</taxon>
        <taxon>Basidiobolus</taxon>
    </lineage>
</organism>
<dbReference type="Proteomes" id="UP000193498">
    <property type="component" value="Unassembled WGS sequence"/>
</dbReference>
<evidence type="ECO:0000256" key="4">
    <source>
        <dbReference type="ARBA" id="ARBA00023136"/>
    </source>
</evidence>
<evidence type="ECO:0008006" key="8">
    <source>
        <dbReference type="Google" id="ProtNLM"/>
    </source>
</evidence>
<keyword evidence="4 5" id="KW-0472">Membrane</keyword>
<dbReference type="EMBL" id="MCFE01000538">
    <property type="protein sequence ID" value="ORX88168.1"/>
    <property type="molecule type" value="Genomic_DNA"/>
</dbReference>
<evidence type="ECO:0000256" key="5">
    <source>
        <dbReference type="SAM" id="Phobius"/>
    </source>
</evidence>
<feature type="transmembrane region" description="Helical" evidence="5">
    <location>
        <begin position="6"/>
        <end position="26"/>
    </location>
</feature>
<name>A0A1Y1XQZ6_9FUNG</name>
<keyword evidence="2 5" id="KW-0812">Transmembrane</keyword>
<sequence length="165" mass="18993">PGTFFIVLEFVINITMIVDVGFRLVAFGKIFWKSAMNIFDVVLVALCIGSLIFLFMDCTTSRVKSELAGTVFLVIRNTIQFFRLFNALRKYVTFPRVHNALETYVPNSVETNNSIPTIAKEKFNFPPIATLRLRREIMTPYILEYRQGTSLRKSQTMKVVYDKST</sequence>
<comment type="caution">
    <text evidence="6">The sequence shown here is derived from an EMBL/GenBank/DDBJ whole genome shotgun (WGS) entry which is preliminary data.</text>
</comment>
<evidence type="ECO:0000313" key="7">
    <source>
        <dbReference type="Proteomes" id="UP000193498"/>
    </source>
</evidence>
<dbReference type="OrthoDB" id="429183at2759"/>
<dbReference type="InParanoid" id="A0A1Y1XQZ6"/>
<dbReference type="Gene3D" id="1.20.120.350">
    <property type="entry name" value="Voltage-gated potassium channels. Chain C"/>
    <property type="match status" value="1"/>
</dbReference>
<reference evidence="6 7" key="1">
    <citation type="submission" date="2016-07" db="EMBL/GenBank/DDBJ databases">
        <title>Pervasive Adenine N6-methylation of Active Genes in Fungi.</title>
        <authorList>
            <consortium name="DOE Joint Genome Institute"/>
            <person name="Mondo S.J."/>
            <person name="Dannebaum R.O."/>
            <person name="Kuo R.C."/>
            <person name="Labutti K."/>
            <person name="Haridas S."/>
            <person name="Kuo A."/>
            <person name="Salamov A."/>
            <person name="Ahrendt S.R."/>
            <person name="Lipzen A."/>
            <person name="Sullivan W."/>
            <person name="Andreopoulos W.B."/>
            <person name="Clum A."/>
            <person name="Lindquist E."/>
            <person name="Daum C."/>
            <person name="Ramamoorthy G.K."/>
            <person name="Gryganskyi A."/>
            <person name="Culley D."/>
            <person name="Magnuson J.K."/>
            <person name="James T.Y."/>
            <person name="O'Malley M.A."/>
            <person name="Stajich J.E."/>
            <person name="Spatafora J.W."/>
            <person name="Visel A."/>
            <person name="Grigoriev I.V."/>
        </authorList>
    </citation>
    <scope>NUCLEOTIDE SEQUENCE [LARGE SCALE GENOMIC DNA]</scope>
    <source>
        <strain evidence="6 7">CBS 931.73</strain>
    </source>
</reference>
<dbReference type="GO" id="GO:0016020">
    <property type="term" value="C:membrane"/>
    <property type="evidence" value="ECO:0007669"/>
    <property type="project" value="UniProtKB-SubCell"/>
</dbReference>
<keyword evidence="7" id="KW-1185">Reference proteome</keyword>
<dbReference type="PANTHER" id="PTHR38483:SF1">
    <property type="entry name" value="ION TRANSPORT DOMAIN-CONTAINING PROTEIN"/>
    <property type="match status" value="1"/>
</dbReference>
<proteinExistence type="predicted"/>
<evidence type="ECO:0000256" key="2">
    <source>
        <dbReference type="ARBA" id="ARBA00022692"/>
    </source>
</evidence>
<evidence type="ECO:0000256" key="3">
    <source>
        <dbReference type="ARBA" id="ARBA00022989"/>
    </source>
</evidence>
<keyword evidence="3 5" id="KW-1133">Transmembrane helix</keyword>
<feature type="non-terminal residue" evidence="6">
    <location>
        <position position="1"/>
    </location>
</feature>
<evidence type="ECO:0000256" key="1">
    <source>
        <dbReference type="ARBA" id="ARBA00004141"/>
    </source>
</evidence>
<accession>A0A1Y1XQZ6</accession>
<comment type="subcellular location">
    <subcellularLocation>
        <location evidence="1">Membrane</location>
        <topology evidence="1">Multi-pass membrane protein</topology>
    </subcellularLocation>
</comment>
<gene>
    <name evidence="6" type="ORF">K493DRAFT_236955</name>
</gene>
<dbReference type="AlphaFoldDB" id="A0A1Y1XQZ6"/>
<dbReference type="PANTHER" id="PTHR38483">
    <property type="entry name" value="CHROMOSOME 1, WHOLE GENOME SHOTGUN SEQUENCE"/>
    <property type="match status" value="1"/>
</dbReference>
<evidence type="ECO:0000313" key="6">
    <source>
        <dbReference type="EMBL" id="ORX88168.1"/>
    </source>
</evidence>
<dbReference type="InterPro" id="IPR027359">
    <property type="entry name" value="Volt_channel_dom_sf"/>
</dbReference>
<feature type="transmembrane region" description="Helical" evidence="5">
    <location>
        <begin position="38"/>
        <end position="56"/>
    </location>
</feature>